<evidence type="ECO:0000256" key="4">
    <source>
        <dbReference type="ARBA" id="ARBA00022989"/>
    </source>
</evidence>
<dbReference type="EMBL" id="AP012338">
    <property type="protein sequence ID" value="BAM04387.1"/>
    <property type="molecule type" value="Genomic_DNA"/>
</dbReference>
<dbReference type="GO" id="GO:0016020">
    <property type="term" value="C:membrane"/>
    <property type="evidence" value="ECO:0007669"/>
    <property type="project" value="UniProtKB-SubCell"/>
</dbReference>
<dbReference type="OrthoDB" id="30586at2"/>
<evidence type="ECO:0000313" key="9">
    <source>
        <dbReference type="Proteomes" id="UP000007881"/>
    </source>
</evidence>
<dbReference type="Gene3D" id="1.20.1070.10">
    <property type="entry name" value="Rhodopsin 7-helix transmembrane proteins"/>
    <property type="match status" value="1"/>
</dbReference>
<accession>I0IGJ9</accession>
<feature type="transmembrane region" description="Helical" evidence="7">
    <location>
        <begin position="30"/>
        <end position="51"/>
    </location>
</feature>
<feature type="transmembrane region" description="Helical" evidence="7">
    <location>
        <begin position="175"/>
        <end position="196"/>
    </location>
</feature>
<name>I0IGJ9_PHYMF</name>
<keyword evidence="9" id="KW-1185">Reference proteome</keyword>
<dbReference type="SMART" id="SM01021">
    <property type="entry name" value="Bac_rhodopsin"/>
    <property type="match status" value="1"/>
</dbReference>
<dbReference type="SMR" id="I0IGJ9"/>
<evidence type="ECO:0000256" key="2">
    <source>
        <dbReference type="ARBA" id="ARBA00008130"/>
    </source>
</evidence>
<dbReference type="KEGG" id="phm:PSMK_22280"/>
<keyword evidence="5 7" id="KW-0472">Membrane</keyword>
<feature type="transmembrane region" description="Helical" evidence="7">
    <location>
        <begin position="217"/>
        <end position="239"/>
    </location>
</feature>
<feature type="transmembrane region" description="Helical" evidence="7">
    <location>
        <begin position="113"/>
        <end position="134"/>
    </location>
</feature>
<evidence type="ECO:0000256" key="7">
    <source>
        <dbReference type="SAM" id="Phobius"/>
    </source>
</evidence>
<evidence type="ECO:0000256" key="6">
    <source>
        <dbReference type="SAM" id="MobiDB-lite"/>
    </source>
</evidence>
<comment type="subcellular location">
    <subcellularLocation>
        <location evidence="1">Membrane</location>
        <topology evidence="1">Multi-pass membrane protein</topology>
    </subcellularLocation>
</comment>
<dbReference type="RefSeq" id="WP_014437605.1">
    <property type="nucleotide sequence ID" value="NC_017080.1"/>
</dbReference>
<comment type="similarity">
    <text evidence="2">Belongs to the archaeal/bacterial/fungal opsin family.</text>
</comment>
<reference evidence="8 9" key="1">
    <citation type="submission" date="2012-02" db="EMBL/GenBank/DDBJ databases">
        <title>Complete genome sequence of Phycisphaera mikurensis NBRC 102666.</title>
        <authorList>
            <person name="Ankai A."/>
            <person name="Hosoyama A."/>
            <person name="Terui Y."/>
            <person name="Sekine M."/>
            <person name="Fukai R."/>
            <person name="Kato Y."/>
            <person name="Nakamura S."/>
            <person name="Yamada-Narita S."/>
            <person name="Kawakoshi A."/>
            <person name="Fukunaga Y."/>
            <person name="Yamazaki S."/>
            <person name="Fujita N."/>
        </authorList>
    </citation>
    <scope>NUCLEOTIDE SEQUENCE [LARGE SCALE GENOMIC DNA]</scope>
    <source>
        <strain evidence="9">NBRC 102666 / KCTC 22515 / FYK2301M01</strain>
    </source>
</reference>
<proteinExistence type="inferred from homology"/>
<evidence type="ECO:0000256" key="1">
    <source>
        <dbReference type="ARBA" id="ARBA00004141"/>
    </source>
</evidence>
<dbReference type="Proteomes" id="UP000007881">
    <property type="component" value="Chromosome"/>
</dbReference>
<dbReference type="Pfam" id="PF01036">
    <property type="entry name" value="Bac_rhodopsin"/>
    <property type="match status" value="1"/>
</dbReference>
<dbReference type="SUPFAM" id="SSF81321">
    <property type="entry name" value="Family A G protein-coupled receptor-like"/>
    <property type="match status" value="1"/>
</dbReference>
<evidence type="ECO:0000256" key="3">
    <source>
        <dbReference type="ARBA" id="ARBA00022692"/>
    </source>
</evidence>
<keyword evidence="4 7" id="KW-1133">Transmembrane helix</keyword>
<protein>
    <submittedName>
        <fullName evidence="8">Bacterial rhodopsin family protein</fullName>
    </submittedName>
</protein>
<organism evidence="8 9">
    <name type="scientific">Phycisphaera mikurensis (strain NBRC 102666 / KCTC 22515 / FYK2301M01)</name>
    <dbReference type="NCBI Taxonomy" id="1142394"/>
    <lineage>
        <taxon>Bacteria</taxon>
        <taxon>Pseudomonadati</taxon>
        <taxon>Planctomycetota</taxon>
        <taxon>Phycisphaerae</taxon>
        <taxon>Phycisphaerales</taxon>
        <taxon>Phycisphaeraceae</taxon>
        <taxon>Phycisphaera</taxon>
    </lineage>
</organism>
<gene>
    <name evidence="8" type="ordered locus">PSMK_22280</name>
</gene>
<dbReference type="InterPro" id="IPR001425">
    <property type="entry name" value="Arc/bac/fun_rhodopsins"/>
</dbReference>
<feature type="transmembrane region" description="Helical" evidence="7">
    <location>
        <begin position="63"/>
        <end position="80"/>
    </location>
</feature>
<evidence type="ECO:0000313" key="8">
    <source>
        <dbReference type="EMBL" id="BAM04387.1"/>
    </source>
</evidence>
<dbReference type="eggNOG" id="COG5524">
    <property type="taxonomic scope" value="Bacteria"/>
</dbReference>
<evidence type="ECO:0000256" key="5">
    <source>
        <dbReference type="ARBA" id="ARBA00023136"/>
    </source>
</evidence>
<dbReference type="AlphaFoldDB" id="I0IGJ9"/>
<dbReference type="HOGENOM" id="CLU_054785_3_1_0"/>
<dbReference type="STRING" id="1142394.PSMK_22280"/>
<keyword evidence="3 7" id="KW-0812">Transmembrane</keyword>
<feature type="region of interest" description="Disordered" evidence="6">
    <location>
        <begin position="290"/>
        <end position="315"/>
    </location>
</feature>
<sequence>MPIDALTTLAAVGQLHNMENFFSYTPGQHFAISQILTFGYGCFLASLIYFLLTLTSIPPRYRLAGILSCCVAATAGFILYHETRYWQQTFVYDSLSGLFVRRPDQMYSNGYRYVNWAITVPLLLMTLMVVIPLAHAAKRQKAARRLVIFGVSMVFCSWVGGFFEADGHTEGGNLLGFWFSYLLGWVFYVLLLMQVFAVIGEGQKHVSAEAGKLLRCLLGLFLVSWTIYAFVLLQPLFWWSPTSVVVRQALFTIADVSSKAVYGILMGRLAVRVADGSSGLPNAYRSLAKSREQTHASGGSDVGVPAVETRNEAPA</sequence>
<feature type="transmembrane region" description="Helical" evidence="7">
    <location>
        <begin position="146"/>
        <end position="163"/>
    </location>
</feature>